<evidence type="ECO:0000256" key="6">
    <source>
        <dbReference type="ARBA" id="ARBA00023065"/>
    </source>
</evidence>
<feature type="transmembrane region" description="Helical" evidence="9">
    <location>
        <begin position="66"/>
        <end position="89"/>
    </location>
</feature>
<evidence type="ECO:0000256" key="3">
    <source>
        <dbReference type="ARBA" id="ARBA00022475"/>
    </source>
</evidence>
<evidence type="ECO:0000313" key="11">
    <source>
        <dbReference type="Proteomes" id="UP000254601"/>
    </source>
</evidence>
<evidence type="ECO:0000256" key="8">
    <source>
        <dbReference type="ARBA" id="ARBA00023303"/>
    </source>
</evidence>
<dbReference type="NCBIfam" id="TIGR00220">
    <property type="entry name" value="mscL"/>
    <property type="match status" value="1"/>
</dbReference>
<dbReference type="SUPFAM" id="SSF81330">
    <property type="entry name" value="Gated mechanosensitive channel"/>
    <property type="match status" value="1"/>
</dbReference>
<comment type="function">
    <text evidence="9">Channel that opens in response to stretch forces in the membrane lipid bilayer. May participate in the regulation of osmotic pressure changes within the cell.</text>
</comment>
<dbReference type="InterPro" id="IPR036019">
    <property type="entry name" value="MscL_channel"/>
</dbReference>
<sequence>MIDGFKKFIAKGNAIDLDVGVVMGAAFGKIVTGLVESFINPLIAMLFGQPNFDDIKYVINGTEFPIGNIITATVNFFLVAIAVYIFIVLPMNKLKDRMAKNEETVPAEPAEEILLLREIRDSLAIRRSQANNTIKK</sequence>
<comment type="similarity">
    <text evidence="9">Belongs to the MscL family.</text>
</comment>
<evidence type="ECO:0000256" key="1">
    <source>
        <dbReference type="ARBA" id="ARBA00004141"/>
    </source>
</evidence>
<keyword evidence="4 9" id="KW-0812">Transmembrane</keyword>
<comment type="subcellular location">
    <subcellularLocation>
        <location evidence="9">Cell inner membrane</location>
        <topology evidence="9">Multi-pass membrane protein</topology>
    </subcellularLocation>
    <subcellularLocation>
        <location evidence="1">Membrane</location>
        <topology evidence="1">Multi-pass membrane protein</topology>
    </subcellularLocation>
</comment>
<evidence type="ECO:0000256" key="9">
    <source>
        <dbReference type="HAMAP-Rule" id="MF_00115"/>
    </source>
</evidence>
<keyword evidence="2 9" id="KW-0813">Transport</keyword>
<gene>
    <name evidence="9 10" type="primary">mscL</name>
    <name evidence="10" type="ORF">NCTC13337_00822</name>
</gene>
<dbReference type="GO" id="GO:0005886">
    <property type="term" value="C:plasma membrane"/>
    <property type="evidence" value="ECO:0007669"/>
    <property type="project" value="UniProtKB-SubCell"/>
</dbReference>
<dbReference type="AlphaFoldDB" id="A0A380MRN8"/>
<evidence type="ECO:0000256" key="7">
    <source>
        <dbReference type="ARBA" id="ARBA00023136"/>
    </source>
</evidence>
<dbReference type="InterPro" id="IPR037673">
    <property type="entry name" value="MSC/AndL"/>
</dbReference>
<dbReference type="RefSeq" id="WP_072577620.1">
    <property type="nucleotide sequence ID" value="NZ_LWHB01000246.1"/>
</dbReference>
<keyword evidence="11" id="KW-1185">Reference proteome</keyword>
<name>A0A380MRN8_9GAMM</name>
<dbReference type="Proteomes" id="UP000254601">
    <property type="component" value="Unassembled WGS sequence"/>
</dbReference>
<dbReference type="GO" id="GO:0008381">
    <property type="term" value="F:mechanosensitive monoatomic ion channel activity"/>
    <property type="evidence" value="ECO:0007669"/>
    <property type="project" value="UniProtKB-UniRule"/>
</dbReference>
<evidence type="ECO:0000256" key="5">
    <source>
        <dbReference type="ARBA" id="ARBA00022989"/>
    </source>
</evidence>
<dbReference type="HAMAP" id="MF_00115">
    <property type="entry name" value="MscL"/>
    <property type="match status" value="1"/>
</dbReference>
<comment type="subunit">
    <text evidence="9">Homopentamer.</text>
</comment>
<keyword evidence="5 9" id="KW-1133">Transmembrane helix</keyword>
<evidence type="ECO:0000256" key="4">
    <source>
        <dbReference type="ARBA" id="ARBA00022692"/>
    </source>
</evidence>
<reference evidence="10 11" key="1">
    <citation type="submission" date="2018-06" db="EMBL/GenBank/DDBJ databases">
        <authorList>
            <consortium name="Pathogen Informatics"/>
            <person name="Doyle S."/>
        </authorList>
    </citation>
    <scope>NUCLEOTIDE SEQUENCE [LARGE SCALE GENOMIC DNA]</scope>
    <source>
        <strain evidence="10 11">NCTC13337</strain>
    </source>
</reference>
<dbReference type="PANTHER" id="PTHR30266">
    <property type="entry name" value="MECHANOSENSITIVE CHANNEL MSCL"/>
    <property type="match status" value="1"/>
</dbReference>
<evidence type="ECO:0000256" key="2">
    <source>
        <dbReference type="ARBA" id="ARBA00022448"/>
    </source>
</evidence>
<keyword evidence="7 9" id="KW-0472">Membrane</keyword>
<dbReference type="Pfam" id="PF01741">
    <property type="entry name" value="MscL"/>
    <property type="match status" value="1"/>
</dbReference>
<keyword evidence="6 9" id="KW-0406">Ion transport</keyword>
<accession>A0A380MRN8</accession>
<feature type="transmembrane region" description="Helical" evidence="9">
    <location>
        <begin position="21"/>
        <end position="46"/>
    </location>
</feature>
<evidence type="ECO:0000313" key="10">
    <source>
        <dbReference type="EMBL" id="SUO94573.1"/>
    </source>
</evidence>
<proteinExistence type="inferred from homology"/>
<dbReference type="OrthoDB" id="9810350at2"/>
<keyword evidence="3 9" id="KW-1003">Cell membrane</keyword>
<protein>
    <recommendedName>
        <fullName evidence="9">Large-conductance mechanosensitive channel</fullName>
    </recommendedName>
</protein>
<organism evidence="10 11">
    <name type="scientific">Suttonella ornithocola</name>
    <dbReference type="NCBI Taxonomy" id="279832"/>
    <lineage>
        <taxon>Bacteria</taxon>
        <taxon>Pseudomonadati</taxon>
        <taxon>Pseudomonadota</taxon>
        <taxon>Gammaproteobacteria</taxon>
        <taxon>Cardiobacteriales</taxon>
        <taxon>Cardiobacteriaceae</taxon>
        <taxon>Suttonella</taxon>
    </lineage>
</organism>
<keyword evidence="8 9" id="KW-0407">Ion channel</keyword>
<dbReference type="PRINTS" id="PR01264">
    <property type="entry name" value="MECHCHANNEL"/>
</dbReference>
<keyword evidence="9" id="KW-0997">Cell inner membrane</keyword>
<dbReference type="InterPro" id="IPR001185">
    <property type="entry name" value="MS_channel"/>
</dbReference>
<dbReference type="EMBL" id="UHIC01000001">
    <property type="protein sequence ID" value="SUO94573.1"/>
    <property type="molecule type" value="Genomic_DNA"/>
</dbReference>
<dbReference type="Gene3D" id="1.10.1200.120">
    <property type="entry name" value="Large-conductance mechanosensitive channel, MscL, domain 1"/>
    <property type="match status" value="1"/>
</dbReference>
<dbReference type="PANTHER" id="PTHR30266:SF2">
    <property type="entry name" value="LARGE-CONDUCTANCE MECHANOSENSITIVE CHANNEL"/>
    <property type="match status" value="1"/>
</dbReference>